<proteinExistence type="predicted"/>
<organism evidence="2 3">
    <name type="scientific">Dokdonia ponticola</name>
    <dbReference type="NCBI Taxonomy" id="2041041"/>
    <lineage>
        <taxon>Bacteria</taxon>
        <taxon>Pseudomonadati</taxon>
        <taxon>Bacteroidota</taxon>
        <taxon>Flavobacteriia</taxon>
        <taxon>Flavobacteriales</taxon>
        <taxon>Flavobacteriaceae</taxon>
        <taxon>Dokdonia</taxon>
    </lineage>
</organism>
<dbReference type="PANTHER" id="PTHR43031">
    <property type="entry name" value="FAD-DEPENDENT OXIDOREDUCTASE"/>
    <property type="match status" value="1"/>
</dbReference>
<gene>
    <name evidence="2" type="ORF">ACFO3O_03345</name>
</gene>
<evidence type="ECO:0000313" key="2">
    <source>
        <dbReference type="EMBL" id="MFC4632925.1"/>
    </source>
</evidence>
<name>A0ABV9HT75_9FLAO</name>
<accession>A0ABV9HT75</accession>
<dbReference type="SUPFAM" id="SSF52821">
    <property type="entry name" value="Rhodanese/Cell cycle control phosphatase"/>
    <property type="match status" value="1"/>
</dbReference>
<dbReference type="CDD" id="cd00158">
    <property type="entry name" value="RHOD"/>
    <property type="match status" value="1"/>
</dbReference>
<dbReference type="PROSITE" id="PS50206">
    <property type="entry name" value="RHODANESE_3"/>
    <property type="match status" value="1"/>
</dbReference>
<dbReference type="Proteomes" id="UP001596043">
    <property type="component" value="Unassembled WGS sequence"/>
</dbReference>
<dbReference type="Pfam" id="PF00581">
    <property type="entry name" value="Rhodanese"/>
    <property type="match status" value="1"/>
</dbReference>
<dbReference type="InterPro" id="IPR001763">
    <property type="entry name" value="Rhodanese-like_dom"/>
</dbReference>
<dbReference type="EMBL" id="JBHSFV010000001">
    <property type="protein sequence ID" value="MFC4632925.1"/>
    <property type="molecule type" value="Genomic_DNA"/>
</dbReference>
<comment type="caution">
    <text evidence="2">The sequence shown here is derived from an EMBL/GenBank/DDBJ whole genome shotgun (WGS) entry which is preliminary data.</text>
</comment>
<evidence type="ECO:0000259" key="1">
    <source>
        <dbReference type="PROSITE" id="PS50206"/>
    </source>
</evidence>
<dbReference type="InterPro" id="IPR050229">
    <property type="entry name" value="GlpE_sulfurtransferase"/>
</dbReference>
<dbReference type="RefSeq" id="WP_379977082.1">
    <property type="nucleotide sequence ID" value="NZ_JBHSFV010000001.1"/>
</dbReference>
<sequence length="100" mass="11359">MKDITVAEWKSLIATDDNAVVLDVRTQDEVDEGALENSKHIDIFMGQGFINEVKKLDPEKNYYIYCRSGGRSVQACTIMEQLGFKNTYNMLGGYNAWVEN</sequence>
<dbReference type="PANTHER" id="PTHR43031:SF16">
    <property type="entry name" value="OXIDOREDUCTASE"/>
    <property type="match status" value="1"/>
</dbReference>
<dbReference type="InterPro" id="IPR036873">
    <property type="entry name" value="Rhodanese-like_dom_sf"/>
</dbReference>
<protein>
    <submittedName>
        <fullName evidence="2">Rhodanese-like domain-containing protein</fullName>
    </submittedName>
</protein>
<dbReference type="SMART" id="SM00450">
    <property type="entry name" value="RHOD"/>
    <property type="match status" value="1"/>
</dbReference>
<feature type="domain" description="Rhodanese" evidence="1">
    <location>
        <begin position="15"/>
        <end position="99"/>
    </location>
</feature>
<keyword evidence="3" id="KW-1185">Reference proteome</keyword>
<dbReference type="Gene3D" id="3.40.250.10">
    <property type="entry name" value="Rhodanese-like domain"/>
    <property type="match status" value="1"/>
</dbReference>
<evidence type="ECO:0000313" key="3">
    <source>
        <dbReference type="Proteomes" id="UP001596043"/>
    </source>
</evidence>
<reference evidence="3" key="1">
    <citation type="journal article" date="2019" name="Int. J. Syst. Evol. Microbiol.">
        <title>The Global Catalogue of Microorganisms (GCM) 10K type strain sequencing project: providing services to taxonomists for standard genome sequencing and annotation.</title>
        <authorList>
            <consortium name="The Broad Institute Genomics Platform"/>
            <consortium name="The Broad Institute Genome Sequencing Center for Infectious Disease"/>
            <person name="Wu L."/>
            <person name="Ma J."/>
        </authorList>
    </citation>
    <scope>NUCLEOTIDE SEQUENCE [LARGE SCALE GENOMIC DNA]</scope>
    <source>
        <strain evidence="3">YJ-61-S</strain>
    </source>
</reference>